<protein>
    <submittedName>
        <fullName evidence="2">Uncharacterized protein</fullName>
    </submittedName>
</protein>
<organism evidence="2">
    <name type="scientific">marine sediment metagenome</name>
    <dbReference type="NCBI Taxonomy" id="412755"/>
    <lineage>
        <taxon>unclassified sequences</taxon>
        <taxon>metagenomes</taxon>
        <taxon>ecological metagenomes</taxon>
    </lineage>
</organism>
<comment type="caution">
    <text evidence="2">The sequence shown here is derived from an EMBL/GenBank/DDBJ whole genome shotgun (WGS) entry which is preliminary data.</text>
</comment>
<accession>A0A0F9FFC3</accession>
<name>A0A0F9FFC3_9ZZZZ</name>
<feature type="compositionally biased region" description="Basic residues" evidence="1">
    <location>
        <begin position="80"/>
        <end position="95"/>
    </location>
</feature>
<reference evidence="2" key="1">
    <citation type="journal article" date="2015" name="Nature">
        <title>Complex archaea that bridge the gap between prokaryotes and eukaryotes.</title>
        <authorList>
            <person name="Spang A."/>
            <person name="Saw J.H."/>
            <person name="Jorgensen S.L."/>
            <person name="Zaremba-Niedzwiedzka K."/>
            <person name="Martijn J."/>
            <person name="Lind A.E."/>
            <person name="van Eijk R."/>
            <person name="Schleper C."/>
            <person name="Guy L."/>
            <person name="Ettema T.J."/>
        </authorList>
    </citation>
    <scope>NUCLEOTIDE SEQUENCE</scope>
</reference>
<gene>
    <name evidence="2" type="ORF">LCGC14_2037970</name>
</gene>
<sequence length="116" mass="12228">MREAVIRDKCDRCGIVIRESANTGQEGEDGEDGKAHLFAVGGTLLTKVKGVNDELISYQDLCSKCEARIISLVEAIMKSGKGRKSKGRGKGKTTRTKNTEGKGSNASSSASAPANP</sequence>
<feature type="compositionally biased region" description="Low complexity" evidence="1">
    <location>
        <begin position="101"/>
        <end position="116"/>
    </location>
</feature>
<feature type="region of interest" description="Disordered" evidence="1">
    <location>
        <begin position="79"/>
        <end position="116"/>
    </location>
</feature>
<dbReference type="EMBL" id="LAZR01023841">
    <property type="protein sequence ID" value="KKL77131.1"/>
    <property type="molecule type" value="Genomic_DNA"/>
</dbReference>
<dbReference type="AlphaFoldDB" id="A0A0F9FFC3"/>
<evidence type="ECO:0000256" key="1">
    <source>
        <dbReference type="SAM" id="MobiDB-lite"/>
    </source>
</evidence>
<evidence type="ECO:0000313" key="2">
    <source>
        <dbReference type="EMBL" id="KKL77131.1"/>
    </source>
</evidence>
<proteinExistence type="predicted"/>